<feature type="transmembrane region" description="Helical" evidence="1">
    <location>
        <begin position="93"/>
        <end position="115"/>
    </location>
</feature>
<name>A0A1G8C4T7_9MICO</name>
<proteinExistence type="predicted"/>
<dbReference type="STRING" id="399736.SAMN04489720_1168"/>
<feature type="transmembrane region" description="Helical" evidence="1">
    <location>
        <begin position="40"/>
        <end position="61"/>
    </location>
</feature>
<sequence length="129" mass="12999">MPKPSTVRWGVTILWIGLALTVAVAVVGAAAAGVAVDPAFTFLVLGIAGIVCLLQAGLLLAAGNGYGWARVVLTVVTVLGVAPGLLSGEGLNLGSVVAVVAVVLLCVPSSNAWYADQARLRAQERARPA</sequence>
<keyword evidence="3" id="KW-1185">Reference proteome</keyword>
<dbReference type="RefSeq" id="WP_092503282.1">
    <property type="nucleotide sequence ID" value="NZ_LT629695.1"/>
</dbReference>
<keyword evidence="1" id="KW-0812">Transmembrane</keyword>
<gene>
    <name evidence="2" type="ORF">SAMN04489720_1168</name>
</gene>
<keyword evidence="1" id="KW-0472">Membrane</keyword>
<reference evidence="3" key="1">
    <citation type="submission" date="2016-10" db="EMBL/GenBank/DDBJ databases">
        <authorList>
            <person name="Varghese N."/>
            <person name="Submissions S."/>
        </authorList>
    </citation>
    <scope>NUCLEOTIDE SEQUENCE [LARGE SCALE GENOMIC DNA]</scope>
    <source>
        <strain evidence="3">DSM 22002</strain>
    </source>
</reference>
<evidence type="ECO:0000313" key="3">
    <source>
        <dbReference type="Proteomes" id="UP000198822"/>
    </source>
</evidence>
<keyword evidence="1" id="KW-1133">Transmembrane helix</keyword>
<evidence type="ECO:0000256" key="1">
    <source>
        <dbReference type="SAM" id="Phobius"/>
    </source>
</evidence>
<feature type="transmembrane region" description="Helical" evidence="1">
    <location>
        <begin position="12"/>
        <end position="34"/>
    </location>
</feature>
<feature type="transmembrane region" description="Helical" evidence="1">
    <location>
        <begin position="68"/>
        <end position="87"/>
    </location>
</feature>
<dbReference type="EMBL" id="LT629695">
    <property type="protein sequence ID" value="SDH40511.1"/>
    <property type="molecule type" value="Genomic_DNA"/>
</dbReference>
<evidence type="ECO:0008006" key="4">
    <source>
        <dbReference type="Google" id="ProtNLM"/>
    </source>
</evidence>
<protein>
    <recommendedName>
        <fullName evidence="4">SPW repeat-containing protein</fullName>
    </recommendedName>
</protein>
<organism evidence="2 3">
    <name type="scientific">Agrococcus jejuensis</name>
    <dbReference type="NCBI Taxonomy" id="399736"/>
    <lineage>
        <taxon>Bacteria</taxon>
        <taxon>Bacillati</taxon>
        <taxon>Actinomycetota</taxon>
        <taxon>Actinomycetes</taxon>
        <taxon>Micrococcales</taxon>
        <taxon>Microbacteriaceae</taxon>
        <taxon>Agrococcus</taxon>
    </lineage>
</organism>
<accession>A0A1G8C4T7</accession>
<dbReference type="AlphaFoldDB" id="A0A1G8C4T7"/>
<evidence type="ECO:0000313" key="2">
    <source>
        <dbReference type="EMBL" id="SDH40511.1"/>
    </source>
</evidence>
<dbReference type="Proteomes" id="UP000198822">
    <property type="component" value="Chromosome I"/>
</dbReference>